<reference evidence="1 2" key="1">
    <citation type="submission" date="2017-06" db="EMBL/GenBank/DDBJ databases">
        <title>Hymenobacter amundsenii sp. nov. isolated from regoliths in Antarctica.</title>
        <authorList>
            <person name="Sedlacek I."/>
            <person name="Kralova S."/>
            <person name="Pantucek R."/>
            <person name="Svec P."/>
            <person name="Holochova P."/>
            <person name="Stankova E."/>
            <person name="Vrbovska V."/>
            <person name="Busse H.-J."/>
        </authorList>
    </citation>
    <scope>NUCLEOTIDE SEQUENCE [LARGE SCALE GENOMIC DNA]</scope>
    <source>
        <strain evidence="1 2">CCM 8682</strain>
    </source>
</reference>
<protein>
    <recommendedName>
        <fullName evidence="3">Lipoprotein</fullName>
    </recommendedName>
</protein>
<dbReference type="OrthoDB" id="1147959at2"/>
<dbReference type="EMBL" id="NIRR01000020">
    <property type="protein sequence ID" value="OWP62750.1"/>
    <property type="molecule type" value="Genomic_DNA"/>
</dbReference>
<organism evidence="1 2">
    <name type="scientific">Hymenobacter amundsenii</name>
    <dbReference type="NCBI Taxonomy" id="2006685"/>
    <lineage>
        <taxon>Bacteria</taxon>
        <taxon>Pseudomonadati</taxon>
        <taxon>Bacteroidota</taxon>
        <taxon>Cytophagia</taxon>
        <taxon>Cytophagales</taxon>
        <taxon>Hymenobacteraceae</taxon>
        <taxon>Hymenobacter</taxon>
    </lineage>
</organism>
<name>A0A246FJM0_9BACT</name>
<dbReference type="Proteomes" id="UP000197277">
    <property type="component" value="Unassembled WGS sequence"/>
</dbReference>
<gene>
    <name evidence="1" type="ORF">CDA63_12625</name>
</gene>
<proteinExistence type="predicted"/>
<sequence length="168" mass="19393">MKYLYLLLLPVSFLFSSCEKETVICTGNCYDLNVNGKVTNRLTNANVPDILLTLERVKFTGLFSKSGIVHEFKSGKDGTFNLRPKVDTTIFSGGYFLALKVNENKDYLTIPDRGFYRLYDLSSTSFQNLGIPVYPKATLKIKLNRKDDDDFQYFQVMYFLKKTLHFFL</sequence>
<evidence type="ECO:0000313" key="2">
    <source>
        <dbReference type="Proteomes" id="UP000197277"/>
    </source>
</evidence>
<accession>A0A246FJM0</accession>
<dbReference type="AlphaFoldDB" id="A0A246FJM0"/>
<evidence type="ECO:0000313" key="1">
    <source>
        <dbReference type="EMBL" id="OWP62750.1"/>
    </source>
</evidence>
<comment type="caution">
    <text evidence="1">The sequence shown here is derived from an EMBL/GenBank/DDBJ whole genome shotgun (WGS) entry which is preliminary data.</text>
</comment>
<evidence type="ECO:0008006" key="3">
    <source>
        <dbReference type="Google" id="ProtNLM"/>
    </source>
</evidence>
<keyword evidence="2" id="KW-1185">Reference proteome</keyword>
<dbReference type="PROSITE" id="PS51257">
    <property type="entry name" value="PROKAR_LIPOPROTEIN"/>
    <property type="match status" value="1"/>
</dbReference>
<dbReference type="RefSeq" id="WP_088464822.1">
    <property type="nucleotide sequence ID" value="NZ_NIRR01000020.1"/>
</dbReference>